<reference evidence="4" key="1">
    <citation type="submission" date="2021-02" db="EMBL/GenBank/DDBJ databases">
        <authorList>
            <person name="Nowell W R."/>
        </authorList>
    </citation>
    <scope>NUCLEOTIDE SEQUENCE</scope>
</reference>
<dbReference type="AlphaFoldDB" id="A0A819BN29"/>
<evidence type="ECO:0000313" key="4">
    <source>
        <dbReference type="EMBL" id="CAF3803895.1"/>
    </source>
</evidence>
<evidence type="ECO:0000256" key="1">
    <source>
        <dbReference type="ARBA" id="ARBA00022737"/>
    </source>
</evidence>
<dbReference type="PANTHER" id="PTHR45641:SF19">
    <property type="entry name" value="NEPHROCYSTIN-3"/>
    <property type="match status" value="1"/>
</dbReference>
<gene>
    <name evidence="4" type="ORF">JBS370_LOCUS15463</name>
</gene>
<feature type="repeat" description="TPR" evidence="3">
    <location>
        <begin position="247"/>
        <end position="280"/>
    </location>
</feature>
<evidence type="ECO:0000256" key="3">
    <source>
        <dbReference type="PROSITE-ProRule" id="PRU00339"/>
    </source>
</evidence>
<dbReference type="EMBL" id="CAJOBD010001482">
    <property type="protein sequence ID" value="CAF3803895.1"/>
    <property type="molecule type" value="Genomic_DNA"/>
</dbReference>
<feature type="repeat" description="TPR" evidence="3">
    <location>
        <begin position="205"/>
        <end position="238"/>
    </location>
</feature>
<keyword evidence="2 3" id="KW-0802">TPR repeat</keyword>
<protein>
    <submittedName>
        <fullName evidence="4">Uncharacterized protein</fullName>
    </submittedName>
</protein>
<evidence type="ECO:0000313" key="5">
    <source>
        <dbReference type="Proteomes" id="UP000663836"/>
    </source>
</evidence>
<dbReference type="Gene3D" id="1.25.40.10">
    <property type="entry name" value="Tetratricopeptide repeat domain"/>
    <property type="match status" value="2"/>
</dbReference>
<comment type="caution">
    <text evidence="4">The sequence shown here is derived from an EMBL/GenBank/DDBJ whole genome shotgun (WGS) entry which is preliminary data.</text>
</comment>
<dbReference type="PROSITE" id="PS50005">
    <property type="entry name" value="TPR"/>
    <property type="match status" value="2"/>
</dbReference>
<keyword evidence="1" id="KW-0677">Repeat</keyword>
<dbReference type="Pfam" id="PF13424">
    <property type="entry name" value="TPR_12"/>
    <property type="match status" value="3"/>
</dbReference>
<dbReference type="Gene3D" id="3.90.176.10">
    <property type="entry name" value="Toxin ADP-ribosyltransferase, Chain A, domain 1"/>
    <property type="match status" value="1"/>
</dbReference>
<dbReference type="SMART" id="SM00028">
    <property type="entry name" value="TPR"/>
    <property type="match status" value="6"/>
</dbReference>
<dbReference type="InterPro" id="IPR011990">
    <property type="entry name" value="TPR-like_helical_dom_sf"/>
</dbReference>
<name>A0A819BN29_9BILA</name>
<dbReference type="InterPro" id="IPR019734">
    <property type="entry name" value="TPR_rpt"/>
</dbReference>
<proteinExistence type="predicted"/>
<dbReference type="PANTHER" id="PTHR45641">
    <property type="entry name" value="TETRATRICOPEPTIDE REPEAT PROTEIN (AFU_ORTHOLOGUE AFUA_6G03870)"/>
    <property type="match status" value="1"/>
</dbReference>
<dbReference type="SUPFAM" id="SSF81901">
    <property type="entry name" value="HCP-like"/>
    <property type="match status" value="1"/>
</dbReference>
<sequence length="350" mass="40169">MNSFLSTTVERTKATTFLAQNNSTSDQLQHVLFEIDIDPSIETKPYADITAHSCYPEEREVLFMIGCIFRMRKIWREEKLGDETDLCSFGNLLFEMAEYEKAESYYQRLLNELSTTDGKTAAACHHGLGVIAKRRGEIDLAIRHHEKSLQLSRAVPNNDQAVAASLHSLANEYKEKGEFVKALDHYTQAREIKFNLAGRETPDTASTYYHIARLYEKQKKHDDALKYHNKALEIQRECLPSDHHSIGKTYGCIGSVHFNRGDYTQALHFYEQSLEIKRKSLPSTHEFIGISHHDLGAVYEHMNKFSLALSNLEKALEIYRLTLPSTHRRVIDVETSISRIKEKMIESNSL</sequence>
<dbReference type="PROSITE" id="PS51996">
    <property type="entry name" value="TR_MART"/>
    <property type="match status" value="1"/>
</dbReference>
<evidence type="ECO:0000256" key="2">
    <source>
        <dbReference type="ARBA" id="ARBA00022803"/>
    </source>
</evidence>
<accession>A0A819BN29</accession>
<dbReference type="Proteomes" id="UP000663836">
    <property type="component" value="Unassembled WGS sequence"/>
</dbReference>
<organism evidence="4 5">
    <name type="scientific">Rotaria sordida</name>
    <dbReference type="NCBI Taxonomy" id="392033"/>
    <lineage>
        <taxon>Eukaryota</taxon>
        <taxon>Metazoa</taxon>
        <taxon>Spiralia</taxon>
        <taxon>Gnathifera</taxon>
        <taxon>Rotifera</taxon>
        <taxon>Eurotatoria</taxon>
        <taxon>Bdelloidea</taxon>
        <taxon>Philodinida</taxon>
        <taxon>Philodinidae</taxon>
        <taxon>Rotaria</taxon>
    </lineage>
</organism>